<comment type="caution">
    <text evidence="2">The sequence shown here is derived from an EMBL/GenBank/DDBJ whole genome shotgun (WGS) entry which is preliminary data.</text>
</comment>
<evidence type="ECO:0000313" key="3">
    <source>
        <dbReference type="Proteomes" id="UP001500804"/>
    </source>
</evidence>
<name>A0ABP9NLF1_9PSEU</name>
<feature type="transmembrane region" description="Helical" evidence="1">
    <location>
        <begin position="30"/>
        <end position="56"/>
    </location>
</feature>
<evidence type="ECO:0000313" key="2">
    <source>
        <dbReference type="EMBL" id="GAA5120758.1"/>
    </source>
</evidence>
<dbReference type="EMBL" id="BAABJO010000009">
    <property type="protein sequence ID" value="GAA5120758.1"/>
    <property type="molecule type" value="Genomic_DNA"/>
</dbReference>
<sequence>MTGPDPRTTTALRRRAAAAIARSTVGERTLAVVVGLLLLAGGCLVALLCYGVFGTGRASRPLLDPMIVDALRTQPLVARFAAIVGGLLLAVLGLVWAAHALRPERRPDLVIDPGGPDGGPDTSIVVSAAAAAEAVAAQAAALPGVGRARARLVGTEAAPAMRVTLWLADDADVRDVLARLDAEVLATARASLGLADLPAAVRLELDHPQPGPRVA</sequence>
<dbReference type="RefSeq" id="WP_345605495.1">
    <property type="nucleotide sequence ID" value="NZ_BAABJO010000009.1"/>
</dbReference>
<keyword evidence="3" id="KW-1185">Reference proteome</keyword>
<feature type="transmembrane region" description="Helical" evidence="1">
    <location>
        <begin position="76"/>
        <end position="97"/>
    </location>
</feature>
<reference evidence="3" key="1">
    <citation type="journal article" date="2019" name="Int. J. Syst. Evol. Microbiol.">
        <title>The Global Catalogue of Microorganisms (GCM) 10K type strain sequencing project: providing services to taxonomists for standard genome sequencing and annotation.</title>
        <authorList>
            <consortium name="The Broad Institute Genomics Platform"/>
            <consortium name="The Broad Institute Genome Sequencing Center for Infectious Disease"/>
            <person name="Wu L."/>
            <person name="Ma J."/>
        </authorList>
    </citation>
    <scope>NUCLEOTIDE SEQUENCE [LARGE SCALE GENOMIC DNA]</scope>
    <source>
        <strain evidence="3">JCM 18302</strain>
    </source>
</reference>
<proteinExistence type="predicted"/>
<organism evidence="2 3">
    <name type="scientific">Pseudonocardia adelaidensis</name>
    <dbReference type="NCBI Taxonomy" id="648754"/>
    <lineage>
        <taxon>Bacteria</taxon>
        <taxon>Bacillati</taxon>
        <taxon>Actinomycetota</taxon>
        <taxon>Actinomycetes</taxon>
        <taxon>Pseudonocardiales</taxon>
        <taxon>Pseudonocardiaceae</taxon>
        <taxon>Pseudonocardia</taxon>
    </lineage>
</organism>
<keyword evidence="1" id="KW-1133">Transmembrane helix</keyword>
<evidence type="ECO:0008006" key="4">
    <source>
        <dbReference type="Google" id="ProtNLM"/>
    </source>
</evidence>
<evidence type="ECO:0000256" key="1">
    <source>
        <dbReference type="SAM" id="Phobius"/>
    </source>
</evidence>
<dbReference type="Proteomes" id="UP001500804">
    <property type="component" value="Unassembled WGS sequence"/>
</dbReference>
<keyword evidence="1" id="KW-0472">Membrane</keyword>
<accession>A0ABP9NLF1</accession>
<protein>
    <recommendedName>
        <fullName evidence="4">Alkaline shock response membrane anchor protein AmaP</fullName>
    </recommendedName>
</protein>
<gene>
    <name evidence="2" type="ORF">GCM10023320_28530</name>
</gene>
<keyword evidence="1" id="KW-0812">Transmembrane</keyword>